<reference evidence="1 2" key="1">
    <citation type="submission" date="2022-01" db="EMBL/GenBank/DDBJ databases">
        <authorList>
            <person name="Xiong W."/>
            <person name="Schranz E."/>
        </authorList>
    </citation>
    <scope>NUCLEOTIDE SEQUENCE [LARGE SCALE GENOMIC DNA]</scope>
</reference>
<dbReference type="Proteomes" id="UP001157418">
    <property type="component" value="Unassembled WGS sequence"/>
</dbReference>
<protein>
    <submittedName>
        <fullName evidence="1">Uncharacterized protein</fullName>
    </submittedName>
</protein>
<organism evidence="1 2">
    <name type="scientific">Lactuca virosa</name>
    <dbReference type="NCBI Taxonomy" id="75947"/>
    <lineage>
        <taxon>Eukaryota</taxon>
        <taxon>Viridiplantae</taxon>
        <taxon>Streptophyta</taxon>
        <taxon>Embryophyta</taxon>
        <taxon>Tracheophyta</taxon>
        <taxon>Spermatophyta</taxon>
        <taxon>Magnoliopsida</taxon>
        <taxon>eudicotyledons</taxon>
        <taxon>Gunneridae</taxon>
        <taxon>Pentapetalae</taxon>
        <taxon>asterids</taxon>
        <taxon>campanulids</taxon>
        <taxon>Asterales</taxon>
        <taxon>Asteraceae</taxon>
        <taxon>Cichorioideae</taxon>
        <taxon>Cichorieae</taxon>
        <taxon>Lactucinae</taxon>
        <taxon>Lactuca</taxon>
    </lineage>
</organism>
<name>A0AAU9PFF3_9ASTR</name>
<sequence>MVEGFLVGKMKMMLGTIRSTQIRQQYRLPYAGVAEDILVSDVRVAGDMAYERSETETWRMSGRRRRHGVSAGCVMVNNNRSSNFGDESVS</sequence>
<evidence type="ECO:0000313" key="2">
    <source>
        <dbReference type="Proteomes" id="UP001157418"/>
    </source>
</evidence>
<proteinExistence type="predicted"/>
<accession>A0AAU9PFF3</accession>
<dbReference type="AlphaFoldDB" id="A0AAU9PFF3"/>
<keyword evidence="2" id="KW-1185">Reference proteome</keyword>
<gene>
    <name evidence="1" type="ORF">LVIROSA_LOCUS34406</name>
</gene>
<evidence type="ECO:0000313" key="1">
    <source>
        <dbReference type="EMBL" id="CAH1448885.1"/>
    </source>
</evidence>
<dbReference type="EMBL" id="CAKMRJ010005634">
    <property type="protein sequence ID" value="CAH1448885.1"/>
    <property type="molecule type" value="Genomic_DNA"/>
</dbReference>
<comment type="caution">
    <text evidence="1">The sequence shown here is derived from an EMBL/GenBank/DDBJ whole genome shotgun (WGS) entry which is preliminary data.</text>
</comment>